<feature type="compositionally biased region" description="Pro residues" evidence="1">
    <location>
        <begin position="370"/>
        <end position="380"/>
    </location>
</feature>
<dbReference type="EMBL" id="AP025730">
    <property type="protein sequence ID" value="BDI05755.1"/>
    <property type="molecule type" value="Genomic_DNA"/>
</dbReference>
<accession>A0ABM7YMT2</accession>
<name>A0ABM7YMT2_9BURK</name>
<evidence type="ECO:0000313" key="2">
    <source>
        <dbReference type="EMBL" id="BDI05755.1"/>
    </source>
</evidence>
<reference evidence="2" key="1">
    <citation type="submission" date="2022-04" db="EMBL/GenBank/DDBJ databases">
        <title>Whole genome sequence of Sphaerotilus sp. FB-5.</title>
        <authorList>
            <person name="Takeda M."/>
            <person name="Narihara S."/>
            <person name="Akimoto M."/>
            <person name="Akimoto R."/>
            <person name="Nishiyashiki S."/>
            <person name="Murakami T."/>
        </authorList>
    </citation>
    <scope>NUCLEOTIDE SEQUENCE</scope>
    <source>
        <strain evidence="2">FB-5</strain>
    </source>
</reference>
<gene>
    <name evidence="2" type="ORF">CATMQ487_27250</name>
</gene>
<sequence length="408" mass="42770">MSPRHARSKPTPSFASRIKAAMKTTFSLVGKVARSRRSKSAATTARGHPASVEPGVSAQAGATRLQRAAAASHRKPKPKRAPSSAQRLERLLKAQATHLLALGQSLQQRLRRPLWAAIGAALSTLLLVDLSDGNLLLWQLVRQAHVFVAQTVRPAGDKPAPPALPSPAVAAVAGASATPPAQNTAMASQPSASAPAGWWRGVPQRLAEPDVATRLLDLNVRLQSMGSVPVTTGEVVLQQMLVELTRPAMQGDPCAQALRHYAHVLGLWQLRRPRALIRAVLAEEAPVLPPGDRLQLLTLYLEALLADPDDQPATLALLRQHPQWAGTGLRWRVLTGSSRAMSLAAAVGQIVPSTPPTDGSAAAPVAPAAEPEPPLPPHPEAPGFTPIPGAGPHPGRGLAGQPAADPAH</sequence>
<protein>
    <submittedName>
        <fullName evidence="2">Uncharacterized protein</fullName>
    </submittedName>
</protein>
<evidence type="ECO:0000256" key="1">
    <source>
        <dbReference type="SAM" id="MobiDB-lite"/>
    </source>
</evidence>
<evidence type="ECO:0000313" key="3">
    <source>
        <dbReference type="Proteomes" id="UP001057498"/>
    </source>
</evidence>
<dbReference type="Proteomes" id="UP001057498">
    <property type="component" value="Chromosome"/>
</dbReference>
<feature type="region of interest" description="Disordered" evidence="1">
    <location>
        <begin position="351"/>
        <end position="408"/>
    </location>
</feature>
<keyword evidence="3" id="KW-1185">Reference proteome</keyword>
<feature type="region of interest" description="Disordered" evidence="1">
    <location>
        <begin position="29"/>
        <end position="60"/>
    </location>
</feature>
<proteinExistence type="predicted"/>
<organism evidence="2 3">
    <name type="scientific">Sphaerotilus microaerophilus</name>
    <dbReference type="NCBI Taxonomy" id="2914710"/>
    <lineage>
        <taxon>Bacteria</taxon>
        <taxon>Pseudomonadati</taxon>
        <taxon>Pseudomonadota</taxon>
        <taxon>Betaproteobacteria</taxon>
        <taxon>Burkholderiales</taxon>
        <taxon>Sphaerotilaceae</taxon>
        <taxon>Sphaerotilus</taxon>
    </lineage>
</organism>